<dbReference type="EMBL" id="LWBP01000056">
    <property type="protein sequence ID" value="OQP66175.1"/>
    <property type="molecule type" value="Genomic_DNA"/>
</dbReference>
<dbReference type="InterPro" id="IPR005887">
    <property type="entry name" value="GH92_a_mannosidase_put"/>
</dbReference>
<dbReference type="GO" id="GO:0000224">
    <property type="term" value="F:peptide-N4-(N-acetyl-beta-glucosaminyl)asparagine amidase activity"/>
    <property type="evidence" value="ECO:0007669"/>
    <property type="project" value="TreeGrafter"/>
</dbReference>
<evidence type="ECO:0000259" key="5">
    <source>
        <dbReference type="Pfam" id="PF17678"/>
    </source>
</evidence>
<dbReference type="Gene3D" id="3.30.2080.10">
    <property type="entry name" value="GH92 mannosidase domain"/>
    <property type="match status" value="1"/>
</dbReference>
<organism evidence="6 7">
    <name type="scientific">Niastella populi</name>
    <dbReference type="NCBI Taxonomy" id="550983"/>
    <lineage>
        <taxon>Bacteria</taxon>
        <taxon>Pseudomonadati</taxon>
        <taxon>Bacteroidota</taxon>
        <taxon>Chitinophagia</taxon>
        <taxon>Chitinophagales</taxon>
        <taxon>Chitinophagaceae</taxon>
        <taxon>Niastella</taxon>
    </lineage>
</organism>
<keyword evidence="3" id="KW-0106">Calcium</keyword>
<sequence length="752" mass="84122">MKGNWISVITKSIAAVSCFLLIHFASFSQLFTDLVNPYIGTAGHAHVFLGANVPFGAVQLGPDNVFRGWDWCSGYNYTDSIIKGFSHTHLSGTGMPDLGDVMMMPFTGAIKTGKVTQEAPTAGPSSHFSHKKESVRPGYYSVHLDDYNIFVQLTATDRVGFHRYQFPSQSEARILVDLKEGIGDKAIETRIEKVNDSTLYGYRFSKGWAPSQQLYFAIRLSVPMQQFEVYDNSQKLEGQSAKGDGIKGIISFGNKAGAVLVKVGISPVSAENALANIDAEIPHWDFTKVKKDADAKWEHELSRIVIDTKDTTAKKIFYTAMYHTMIDPALFNDANGEYRGADKKVYKAPFNNYTIFSLWDTYRALNPLYTITQPGRVNDMINTMLHIYKQQGKLPIWHLAGNETNLMPGMSGVQIVAEAYLKGYRGFDTALAFEAVKNTSLRDEFGLNYVKSLGYIPHNKVQESVAKAMEYCISDGSIALMAKKMGKTEDAALFAKRALYYRNYFDSTTQFFRGKNEQGEWNASFGPGRTSHPWIDDYCEGNAWQYTWLVPQDVEGLIKLLGGDAAFDSRLDTFFKLKIEFDPNSPPDISGMIGQYAHGNEPGHHTTYLYAYAGKQWKTAEKVRFILKDQYLNTTDGISGNEDCGQMSAWYIFSSLGFYPVFPANGAYVLGSPLFDGATIQLPGKKTFSLKVEQNSPKNIYIQRVMLNGKPWPNAYITHQQIMQGGKMTIVMGSRPNKKFGKLPANRPRSSY</sequence>
<dbReference type="SUPFAM" id="SSF48208">
    <property type="entry name" value="Six-hairpin glycosidases"/>
    <property type="match status" value="1"/>
</dbReference>
<dbReference type="AlphaFoldDB" id="A0A1V9G6B0"/>
<evidence type="ECO:0000256" key="3">
    <source>
        <dbReference type="ARBA" id="ARBA00022837"/>
    </source>
</evidence>
<name>A0A1V9G6B0_9BACT</name>
<dbReference type="Gene3D" id="1.20.1050.60">
    <property type="entry name" value="alpha-1,2-mannosidase"/>
    <property type="match status" value="1"/>
</dbReference>
<dbReference type="PANTHER" id="PTHR12143">
    <property type="entry name" value="PEPTIDE N-GLYCANASE PNGASE -RELATED"/>
    <property type="match status" value="1"/>
</dbReference>
<proteinExistence type="predicted"/>
<dbReference type="STRING" id="550983.A4R26_13875"/>
<dbReference type="InterPro" id="IPR041371">
    <property type="entry name" value="GH92_N"/>
</dbReference>
<gene>
    <name evidence="6" type="ORF">A4R26_13875</name>
</gene>
<evidence type="ECO:0000313" key="7">
    <source>
        <dbReference type="Proteomes" id="UP000192276"/>
    </source>
</evidence>
<evidence type="ECO:0000256" key="2">
    <source>
        <dbReference type="ARBA" id="ARBA00011245"/>
    </source>
</evidence>
<keyword evidence="7" id="KW-1185">Reference proteome</keyword>
<dbReference type="GO" id="GO:0005975">
    <property type="term" value="P:carbohydrate metabolic process"/>
    <property type="evidence" value="ECO:0007669"/>
    <property type="project" value="InterPro"/>
</dbReference>
<dbReference type="OrthoDB" id="9804511at2"/>
<dbReference type="Proteomes" id="UP000192276">
    <property type="component" value="Unassembled WGS sequence"/>
</dbReference>
<evidence type="ECO:0000256" key="1">
    <source>
        <dbReference type="ARBA" id="ARBA00001913"/>
    </source>
</evidence>
<protein>
    <submittedName>
        <fullName evidence="6">Sugar hydrolase</fullName>
    </submittedName>
</protein>
<dbReference type="FunFam" id="3.30.2080.10:FF:000001">
    <property type="entry name" value="Alpha-1,2-mannosidase subfamily"/>
    <property type="match status" value="1"/>
</dbReference>
<feature type="domain" description="Glycosyl hydrolase family 92 N-terminal" evidence="5">
    <location>
        <begin position="34"/>
        <end position="266"/>
    </location>
</feature>
<evidence type="ECO:0000259" key="4">
    <source>
        <dbReference type="Pfam" id="PF07971"/>
    </source>
</evidence>
<dbReference type="InterPro" id="IPR014718">
    <property type="entry name" value="GH-type_carb-bd"/>
</dbReference>
<dbReference type="InterPro" id="IPR008928">
    <property type="entry name" value="6-hairpin_glycosidase_sf"/>
</dbReference>
<dbReference type="GO" id="GO:0030246">
    <property type="term" value="F:carbohydrate binding"/>
    <property type="evidence" value="ECO:0007669"/>
    <property type="project" value="InterPro"/>
</dbReference>
<dbReference type="RefSeq" id="WP_081162827.1">
    <property type="nucleotide sequence ID" value="NZ_LWBP01000056.1"/>
</dbReference>
<dbReference type="InterPro" id="IPR050883">
    <property type="entry name" value="PNGase"/>
</dbReference>
<feature type="domain" description="Glycosyl hydrolase family 92" evidence="4">
    <location>
        <begin position="272"/>
        <end position="734"/>
    </location>
</feature>
<keyword evidence="6" id="KW-0378">Hydrolase</keyword>
<dbReference type="InterPro" id="IPR012939">
    <property type="entry name" value="Glyco_hydro_92"/>
</dbReference>
<evidence type="ECO:0000313" key="6">
    <source>
        <dbReference type="EMBL" id="OQP66175.1"/>
    </source>
</evidence>
<dbReference type="PANTHER" id="PTHR12143:SF39">
    <property type="entry name" value="SECRETED PROTEIN"/>
    <property type="match status" value="1"/>
</dbReference>
<reference evidence="7" key="1">
    <citation type="submission" date="2016-04" db="EMBL/GenBank/DDBJ databases">
        <authorList>
            <person name="Chen L."/>
            <person name="Zhuang W."/>
            <person name="Wang G."/>
        </authorList>
    </citation>
    <scope>NUCLEOTIDE SEQUENCE [LARGE SCALE GENOMIC DNA]</scope>
    <source>
        <strain evidence="7">208</strain>
    </source>
</reference>
<dbReference type="Gene3D" id="1.20.1610.10">
    <property type="entry name" value="alpha-1,2-mannosidases domains"/>
    <property type="match status" value="1"/>
</dbReference>
<dbReference type="GO" id="GO:0006516">
    <property type="term" value="P:glycoprotein catabolic process"/>
    <property type="evidence" value="ECO:0007669"/>
    <property type="project" value="TreeGrafter"/>
</dbReference>
<comment type="subunit">
    <text evidence="2">Monomer.</text>
</comment>
<dbReference type="NCBIfam" id="TIGR01180">
    <property type="entry name" value="aman2_put"/>
    <property type="match status" value="1"/>
</dbReference>
<accession>A0A1V9G6B0</accession>
<comment type="caution">
    <text evidence="6">The sequence shown here is derived from an EMBL/GenBank/DDBJ whole genome shotgun (WGS) entry which is preliminary data.</text>
</comment>
<dbReference type="Gene3D" id="2.70.98.10">
    <property type="match status" value="1"/>
</dbReference>
<dbReference type="Pfam" id="PF07971">
    <property type="entry name" value="Glyco_hydro_92"/>
    <property type="match status" value="1"/>
</dbReference>
<dbReference type="Pfam" id="PF17678">
    <property type="entry name" value="Glyco_hydro_92N"/>
    <property type="match status" value="1"/>
</dbReference>
<dbReference type="GO" id="GO:0005829">
    <property type="term" value="C:cytosol"/>
    <property type="evidence" value="ECO:0007669"/>
    <property type="project" value="TreeGrafter"/>
</dbReference>
<comment type="cofactor">
    <cofactor evidence="1">
        <name>Ca(2+)</name>
        <dbReference type="ChEBI" id="CHEBI:29108"/>
    </cofactor>
</comment>